<keyword evidence="4" id="KW-1185">Reference proteome</keyword>
<evidence type="ECO:0000256" key="1">
    <source>
        <dbReference type="SAM" id="MobiDB-lite"/>
    </source>
</evidence>
<evidence type="ECO:0000313" key="3">
    <source>
        <dbReference type="EMBL" id="RPA88941.1"/>
    </source>
</evidence>
<feature type="signal peptide" evidence="2">
    <location>
        <begin position="1"/>
        <end position="20"/>
    </location>
</feature>
<feature type="compositionally biased region" description="Polar residues" evidence="1">
    <location>
        <begin position="49"/>
        <end position="62"/>
    </location>
</feature>
<dbReference type="EMBL" id="ML120635">
    <property type="protein sequence ID" value="RPA88941.1"/>
    <property type="molecule type" value="Genomic_DNA"/>
</dbReference>
<dbReference type="Proteomes" id="UP000276215">
    <property type="component" value="Unassembled WGS sequence"/>
</dbReference>
<protein>
    <submittedName>
        <fullName evidence="3">Uncharacterized protein</fullName>
    </submittedName>
</protein>
<proteinExistence type="predicted"/>
<dbReference type="AlphaFoldDB" id="A0A3N4IXA5"/>
<keyword evidence="2" id="KW-0732">Signal</keyword>
<sequence>YFFLALGCVFSCLSARLILSRGPVVLENSQAAPVTCPNPENKLAKKQKSWQLSPSYNRGSAT</sequence>
<reference evidence="3 4" key="1">
    <citation type="journal article" date="2018" name="Nat. Ecol. Evol.">
        <title>Pezizomycetes genomes reveal the molecular basis of ectomycorrhizal truffle lifestyle.</title>
        <authorList>
            <person name="Murat C."/>
            <person name="Payen T."/>
            <person name="Noel B."/>
            <person name="Kuo A."/>
            <person name="Morin E."/>
            <person name="Chen J."/>
            <person name="Kohler A."/>
            <person name="Krizsan K."/>
            <person name="Balestrini R."/>
            <person name="Da Silva C."/>
            <person name="Montanini B."/>
            <person name="Hainaut M."/>
            <person name="Levati E."/>
            <person name="Barry K.W."/>
            <person name="Belfiori B."/>
            <person name="Cichocki N."/>
            <person name="Clum A."/>
            <person name="Dockter R.B."/>
            <person name="Fauchery L."/>
            <person name="Guy J."/>
            <person name="Iotti M."/>
            <person name="Le Tacon F."/>
            <person name="Lindquist E.A."/>
            <person name="Lipzen A."/>
            <person name="Malagnac F."/>
            <person name="Mello A."/>
            <person name="Molinier V."/>
            <person name="Miyauchi S."/>
            <person name="Poulain J."/>
            <person name="Riccioni C."/>
            <person name="Rubini A."/>
            <person name="Sitrit Y."/>
            <person name="Splivallo R."/>
            <person name="Traeger S."/>
            <person name="Wang M."/>
            <person name="Zifcakova L."/>
            <person name="Wipf D."/>
            <person name="Zambonelli A."/>
            <person name="Paolocci F."/>
            <person name="Nowrousian M."/>
            <person name="Ottonello S."/>
            <person name="Baldrian P."/>
            <person name="Spatafora J.W."/>
            <person name="Henrissat B."/>
            <person name="Nagy L.G."/>
            <person name="Aury J.M."/>
            <person name="Wincker P."/>
            <person name="Grigoriev I.V."/>
            <person name="Bonfante P."/>
            <person name="Martin F.M."/>
        </authorList>
    </citation>
    <scope>NUCLEOTIDE SEQUENCE [LARGE SCALE GENOMIC DNA]</scope>
    <source>
        <strain evidence="3 4">120613-1</strain>
    </source>
</reference>
<organism evidence="3 4">
    <name type="scientific">Choiromyces venosus 120613-1</name>
    <dbReference type="NCBI Taxonomy" id="1336337"/>
    <lineage>
        <taxon>Eukaryota</taxon>
        <taxon>Fungi</taxon>
        <taxon>Dikarya</taxon>
        <taxon>Ascomycota</taxon>
        <taxon>Pezizomycotina</taxon>
        <taxon>Pezizomycetes</taxon>
        <taxon>Pezizales</taxon>
        <taxon>Tuberaceae</taxon>
        <taxon>Choiromyces</taxon>
    </lineage>
</organism>
<gene>
    <name evidence="3" type="ORF">L873DRAFT_1823743</name>
</gene>
<name>A0A3N4IXA5_9PEZI</name>
<feature type="region of interest" description="Disordered" evidence="1">
    <location>
        <begin position="37"/>
        <end position="62"/>
    </location>
</feature>
<evidence type="ECO:0000313" key="4">
    <source>
        <dbReference type="Proteomes" id="UP000276215"/>
    </source>
</evidence>
<feature type="chain" id="PRO_5017993413" evidence="2">
    <location>
        <begin position="21"/>
        <end position="62"/>
    </location>
</feature>
<evidence type="ECO:0000256" key="2">
    <source>
        <dbReference type="SAM" id="SignalP"/>
    </source>
</evidence>
<accession>A0A3N4IXA5</accession>
<feature type="non-terminal residue" evidence="3">
    <location>
        <position position="1"/>
    </location>
</feature>